<comment type="caution">
    <text evidence="1">The sequence shown here is derived from an EMBL/GenBank/DDBJ whole genome shotgun (WGS) entry which is preliminary data.</text>
</comment>
<proteinExistence type="predicted"/>
<evidence type="ECO:0000313" key="1">
    <source>
        <dbReference type="EMBL" id="MDN7024262.1"/>
    </source>
</evidence>
<organism evidence="1 2">
    <name type="scientific">Methanoculleus frigidifontis</name>
    <dbReference type="NCBI Taxonomy" id="2584085"/>
    <lineage>
        <taxon>Archaea</taxon>
        <taxon>Methanobacteriati</taxon>
        <taxon>Methanobacteriota</taxon>
        <taxon>Stenosarchaea group</taxon>
        <taxon>Methanomicrobia</taxon>
        <taxon>Methanomicrobiales</taxon>
        <taxon>Methanomicrobiaceae</taxon>
        <taxon>Methanoculleus</taxon>
    </lineage>
</organism>
<gene>
    <name evidence="1" type="ORF">FGU65_05045</name>
</gene>
<dbReference type="EMBL" id="VCYH01000003">
    <property type="protein sequence ID" value="MDN7024262.1"/>
    <property type="molecule type" value="Genomic_DNA"/>
</dbReference>
<dbReference type="Pfam" id="PF10967">
    <property type="entry name" value="DUF2769"/>
    <property type="match status" value="1"/>
</dbReference>
<evidence type="ECO:0000313" key="2">
    <source>
        <dbReference type="Proteomes" id="UP001168338"/>
    </source>
</evidence>
<protein>
    <submittedName>
        <fullName evidence="1">DUF2769 domain-containing protein</fullName>
    </submittedName>
</protein>
<dbReference type="Proteomes" id="UP001168338">
    <property type="component" value="Unassembled WGS sequence"/>
</dbReference>
<accession>A0ABT8M8J7</accession>
<reference evidence="1" key="1">
    <citation type="submission" date="2019-05" db="EMBL/GenBank/DDBJ databases">
        <title>Methanoculleus sp. FWC-SCC1, a methanogenic archaeon isolated from deep marine cold seep.</title>
        <authorList>
            <person name="Chen Y.-W."/>
            <person name="Chen S.-C."/>
            <person name="Teng N.-H."/>
            <person name="Lai M.-C."/>
        </authorList>
    </citation>
    <scope>NUCLEOTIDE SEQUENCE</scope>
    <source>
        <strain evidence="1">FWC-SCC1</strain>
    </source>
</reference>
<sequence>MGTFEETMKRMQQMSPEERAKFLEDEGKKCICGQCPTYNECAKNAHEGFFCAWGKSFVCIGSEEKKCICPDCPVMQDWGMQHIYHCTRGEERAQWFGRSLR</sequence>
<dbReference type="InterPro" id="IPR020075">
    <property type="entry name" value="Uncharacterised_AF2234"/>
</dbReference>
<keyword evidence="2" id="KW-1185">Reference proteome</keyword>
<name>A0ABT8M8J7_9EURY</name>
<dbReference type="RefSeq" id="WP_301663359.1">
    <property type="nucleotide sequence ID" value="NZ_VCYH01000003.1"/>
</dbReference>